<keyword evidence="3" id="KW-1185">Reference proteome</keyword>
<evidence type="ECO:0000313" key="3">
    <source>
        <dbReference type="Proteomes" id="UP001204000"/>
    </source>
</evidence>
<evidence type="ECO:0000313" key="2">
    <source>
        <dbReference type="EMBL" id="MCP1388752.1"/>
    </source>
</evidence>
<reference evidence="2" key="1">
    <citation type="submission" date="2022-05" db="EMBL/GenBank/DDBJ databases">
        <title>Corynebacterium sp. TA-R-1 sp. nov., isolated from human feces.</title>
        <authorList>
            <person name="Shamsuzzaman M."/>
            <person name="Dahal R.H."/>
        </authorList>
    </citation>
    <scope>NUCLEOTIDE SEQUENCE</scope>
    <source>
        <strain evidence="2">TA-R-1</strain>
    </source>
</reference>
<feature type="compositionally biased region" description="Low complexity" evidence="1">
    <location>
        <begin position="149"/>
        <end position="166"/>
    </location>
</feature>
<gene>
    <name evidence="2" type="ORF">M5J20_11285</name>
</gene>
<organism evidence="2 3">
    <name type="scientific">Corynebacterium stercoris</name>
    <dbReference type="NCBI Taxonomy" id="2943490"/>
    <lineage>
        <taxon>Bacteria</taxon>
        <taxon>Bacillati</taxon>
        <taxon>Actinomycetota</taxon>
        <taxon>Actinomycetes</taxon>
        <taxon>Mycobacteriales</taxon>
        <taxon>Corynebacteriaceae</taxon>
        <taxon>Corynebacterium</taxon>
    </lineage>
</organism>
<protein>
    <submittedName>
        <fullName evidence="2">Transposase</fullName>
    </submittedName>
</protein>
<dbReference type="Proteomes" id="UP001204000">
    <property type="component" value="Unassembled WGS sequence"/>
</dbReference>
<dbReference type="Gene3D" id="1.10.10.60">
    <property type="entry name" value="Homeodomain-like"/>
    <property type="match status" value="1"/>
</dbReference>
<feature type="non-terminal residue" evidence="2">
    <location>
        <position position="1"/>
    </location>
</feature>
<dbReference type="EMBL" id="JAMFTQ010000026">
    <property type="protein sequence ID" value="MCP1388752.1"/>
    <property type="molecule type" value="Genomic_DNA"/>
</dbReference>
<dbReference type="InterPro" id="IPR010921">
    <property type="entry name" value="Trp_repressor/repl_initiator"/>
</dbReference>
<dbReference type="SUPFAM" id="SSF48295">
    <property type="entry name" value="TrpR-like"/>
    <property type="match status" value="1"/>
</dbReference>
<feature type="region of interest" description="Disordered" evidence="1">
    <location>
        <begin position="138"/>
        <end position="168"/>
    </location>
</feature>
<dbReference type="RefSeq" id="WP_253579620.1">
    <property type="nucleotide sequence ID" value="NZ_JAMFTQ010000026.1"/>
</dbReference>
<comment type="caution">
    <text evidence="2">The sequence shown here is derived from an EMBL/GenBank/DDBJ whole genome shotgun (WGS) entry which is preliminary data.</text>
</comment>
<evidence type="ECO:0000256" key="1">
    <source>
        <dbReference type="SAM" id="MobiDB-lite"/>
    </source>
</evidence>
<accession>A0ABT1G3Y8</accession>
<sequence>GLKLSCEPSAIGEEFQMNYPLAVRERAVELYGKGLEPQQVRARLREEGVDPVPSAASIWRWAVDAEHGVEVDHRRRSPSEIAAAVRAALTSPGSLREISRQVGVSPTALSIWVRSFAPDEETRRGMSPEQLEQATLWRVEQHKRRPRKSASPQVSKPSSAKAAKIASEQHVTQLDDAALPDDPEELKAMLRHERFLRLADRALFEAAMESEGKAPARRRSTAWSSLKLFSDSGRTDTK</sequence>
<proteinExistence type="predicted"/>
<name>A0ABT1G3Y8_9CORY</name>
<feature type="region of interest" description="Disordered" evidence="1">
    <location>
        <begin position="208"/>
        <end position="238"/>
    </location>
</feature>